<evidence type="ECO:0000313" key="1">
    <source>
        <dbReference type="EMBL" id="KAG7308499.1"/>
    </source>
</evidence>
<evidence type="ECO:0000313" key="2">
    <source>
        <dbReference type="Proteomes" id="UP000823941"/>
    </source>
</evidence>
<sequence length="265" mass="29980">MGNDYSTLPVTTFGKKTVSLPDNSISQDFKTTNTITELEQLRKETQTRVVTITAGLTTTVSDKTGKFNNSAVNKEIQEHNATTVANDNINILIEKESRTKPFENTEDIRKFEFKAQLEPSYDDETLNETARLLEQLKFIEEEVNKLPEESTAETLLTSEADEYELEPDSLPSPLPDVSGQDTMLTNTIKTEKAHQEERDYTIIQRFKPIDVFSGTKMVPLQRKGYTRVPVNTVGHKRVTVRTTARLVPGRTRGYSRPTRSTSNVM</sequence>
<dbReference type="EMBL" id="JAHIBW010000008">
    <property type="protein sequence ID" value="KAG7308499.1"/>
    <property type="molecule type" value="Genomic_DNA"/>
</dbReference>
<accession>A0ABQ7QTX3</accession>
<comment type="caution">
    <text evidence="1">The sequence shown here is derived from an EMBL/GenBank/DDBJ whole genome shotgun (WGS) entry which is preliminary data.</text>
</comment>
<protein>
    <submittedName>
        <fullName evidence="1">Uncharacterized protein</fullName>
    </submittedName>
</protein>
<name>A0ABQ7QTX3_PLUXY</name>
<organism evidence="1 2">
    <name type="scientific">Plutella xylostella</name>
    <name type="common">Diamondback moth</name>
    <name type="synonym">Plutella maculipennis</name>
    <dbReference type="NCBI Taxonomy" id="51655"/>
    <lineage>
        <taxon>Eukaryota</taxon>
        <taxon>Metazoa</taxon>
        <taxon>Ecdysozoa</taxon>
        <taxon>Arthropoda</taxon>
        <taxon>Hexapoda</taxon>
        <taxon>Insecta</taxon>
        <taxon>Pterygota</taxon>
        <taxon>Neoptera</taxon>
        <taxon>Endopterygota</taxon>
        <taxon>Lepidoptera</taxon>
        <taxon>Glossata</taxon>
        <taxon>Ditrysia</taxon>
        <taxon>Yponomeutoidea</taxon>
        <taxon>Plutellidae</taxon>
        <taxon>Plutella</taxon>
    </lineage>
</organism>
<gene>
    <name evidence="1" type="ORF">JYU34_005709</name>
</gene>
<reference evidence="1 2" key="1">
    <citation type="submission" date="2021-06" db="EMBL/GenBank/DDBJ databases">
        <title>A haploid diamondback moth (Plutella xylostella L.) genome assembly resolves 31 chromosomes and identifies a diamide resistance mutation.</title>
        <authorList>
            <person name="Ward C.M."/>
            <person name="Perry K.D."/>
            <person name="Baker G."/>
            <person name="Powis K."/>
            <person name="Heckel D.G."/>
            <person name="Baxter S.W."/>
        </authorList>
    </citation>
    <scope>NUCLEOTIDE SEQUENCE [LARGE SCALE GENOMIC DNA]</scope>
    <source>
        <strain evidence="1 2">LV</strain>
        <tissue evidence="1">Single pupa</tissue>
    </source>
</reference>
<keyword evidence="2" id="KW-1185">Reference proteome</keyword>
<dbReference type="Proteomes" id="UP000823941">
    <property type="component" value="Chromosome 8"/>
</dbReference>
<proteinExistence type="predicted"/>